<sequence>MTVAYDNNNAKWLWINEKLSDRLENSKKGFGINGFNLFGKYIEEKGWGKSVVERPDYFFLDDSYIRILLEYGIIVFVVVMAILIIVSRRAAYAGRMTMVFAIAFISLHSFMEHHLLDIAYNPFILCVFADLSIKKEKKECMILNKR</sequence>
<dbReference type="EMBL" id="QSAE01000107">
    <property type="protein sequence ID" value="RGW34032.1"/>
    <property type="molecule type" value="Genomic_DNA"/>
</dbReference>
<evidence type="ECO:0000313" key="2">
    <source>
        <dbReference type="EMBL" id="RGW34032.1"/>
    </source>
</evidence>
<comment type="caution">
    <text evidence="2">The sequence shown here is derived from an EMBL/GenBank/DDBJ whole genome shotgun (WGS) entry which is preliminary data.</text>
</comment>
<protein>
    <submittedName>
        <fullName evidence="2">Uncharacterized protein</fullName>
    </submittedName>
</protein>
<proteinExistence type="predicted"/>
<keyword evidence="1" id="KW-1133">Transmembrane helix</keyword>
<accession>A0A413B6Y5</accession>
<gene>
    <name evidence="2" type="ORF">DWV78_16010</name>
</gene>
<dbReference type="AlphaFoldDB" id="A0A413B6Y5"/>
<keyword evidence="1" id="KW-0812">Transmembrane</keyword>
<reference evidence="2 3" key="1">
    <citation type="submission" date="2018-08" db="EMBL/GenBank/DDBJ databases">
        <title>A genome reference for cultivated species of the human gut microbiota.</title>
        <authorList>
            <person name="Zou Y."/>
            <person name="Xue W."/>
            <person name="Luo G."/>
        </authorList>
    </citation>
    <scope>NUCLEOTIDE SEQUENCE [LARGE SCALE GENOMIC DNA]</scope>
    <source>
        <strain evidence="2 3">AF12-8</strain>
    </source>
</reference>
<keyword evidence="1" id="KW-0472">Membrane</keyword>
<feature type="transmembrane region" description="Helical" evidence="1">
    <location>
        <begin position="64"/>
        <end position="85"/>
    </location>
</feature>
<evidence type="ECO:0000313" key="3">
    <source>
        <dbReference type="Proteomes" id="UP000286581"/>
    </source>
</evidence>
<evidence type="ECO:0000256" key="1">
    <source>
        <dbReference type="SAM" id="Phobius"/>
    </source>
</evidence>
<name>A0A413B6Y5_9FIRM</name>
<dbReference type="Proteomes" id="UP000286581">
    <property type="component" value="Unassembled WGS sequence"/>
</dbReference>
<organism evidence="2 3">
    <name type="scientific">Agathobacter rectalis</name>
    <dbReference type="NCBI Taxonomy" id="39491"/>
    <lineage>
        <taxon>Bacteria</taxon>
        <taxon>Bacillati</taxon>
        <taxon>Bacillota</taxon>
        <taxon>Clostridia</taxon>
        <taxon>Lachnospirales</taxon>
        <taxon>Lachnospiraceae</taxon>
        <taxon>Agathobacter</taxon>
    </lineage>
</organism>